<name>A0ABV2Z3X0_9ACTN</name>
<keyword evidence="6" id="KW-1185">Reference proteome</keyword>
<evidence type="ECO:0000256" key="3">
    <source>
        <dbReference type="ARBA" id="ARBA00022691"/>
    </source>
</evidence>
<keyword evidence="1 5" id="KW-0489">Methyltransferase</keyword>
<dbReference type="InterPro" id="IPR029063">
    <property type="entry name" value="SAM-dependent_MTases_sf"/>
</dbReference>
<organism evidence="5 6">
    <name type="scientific">Streptomyces catenulae</name>
    <dbReference type="NCBI Taxonomy" id="66875"/>
    <lineage>
        <taxon>Bacteria</taxon>
        <taxon>Bacillati</taxon>
        <taxon>Actinomycetota</taxon>
        <taxon>Actinomycetes</taxon>
        <taxon>Kitasatosporales</taxon>
        <taxon>Streptomycetaceae</taxon>
        <taxon>Streptomyces</taxon>
    </lineage>
</organism>
<dbReference type="CDD" id="cd02440">
    <property type="entry name" value="AdoMet_MTases"/>
    <property type="match status" value="1"/>
</dbReference>
<dbReference type="GO" id="GO:0008168">
    <property type="term" value="F:methyltransferase activity"/>
    <property type="evidence" value="ECO:0007669"/>
    <property type="project" value="UniProtKB-KW"/>
</dbReference>
<evidence type="ECO:0000259" key="4">
    <source>
        <dbReference type="Pfam" id="PF13649"/>
    </source>
</evidence>
<dbReference type="Gene3D" id="2.20.25.570">
    <property type="match status" value="1"/>
</dbReference>
<evidence type="ECO:0000256" key="1">
    <source>
        <dbReference type="ARBA" id="ARBA00022603"/>
    </source>
</evidence>
<dbReference type="Pfam" id="PF13649">
    <property type="entry name" value="Methyltransf_25"/>
    <property type="match status" value="1"/>
</dbReference>
<dbReference type="Proteomes" id="UP001550853">
    <property type="component" value="Unassembled WGS sequence"/>
</dbReference>
<dbReference type="RefSeq" id="WP_051739780.1">
    <property type="nucleotide sequence ID" value="NZ_JBEZVI010000018.1"/>
</dbReference>
<dbReference type="PANTHER" id="PTHR43464">
    <property type="entry name" value="METHYLTRANSFERASE"/>
    <property type="match status" value="1"/>
</dbReference>
<gene>
    <name evidence="5" type="ORF">AB0E61_21675</name>
</gene>
<evidence type="ECO:0000313" key="6">
    <source>
        <dbReference type="Proteomes" id="UP001550853"/>
    </source>
</evidence>
<keyword evidence="2 5" id="KW-0808">Transferase</keyword>
<proteinExistence type="predicted"/>
<feature type="domain" description="Methyltransferase" evidence="4">
    <location>
        <begin position="50"/>
        <end position="151"/>
    </location>
</feature>
<dbReference type="GO" id="GO:0032259">
    <property type="term" value="P:methylation"/>
    <property type="evidence" value="ECO:0007669"/>
    <property type="project" value="UniProtKB-KW"/>
</dbReference>
<keyword evidence="3" id="KW-0949">S-adenosyl-L-methionine</keyword>
<accession>A0ABV2Z3X0</accession>
<evidence type="ECO:0000313" key="5">
    <source>
        <dbReference type="EMBL" id="MEU3712692.1"/>
    </source>
</evidence>
<dbReference type="EMBL" id="JBEZVI010000018">
    <property type="protein sequence ID" value="MEU3712692.1"/>
    <property type="molecule type" value="Genomic_DNA"/>
</dbReference>
<comment type="caution">
    <text evidence="5">The sequence shown here is derived from an EMBL/GenBank/DDBJ whole genome shotgun (WGS) entry which is preliminary data.</text>
</comment>
<dbReference type="Gene3D" id="3.40.50.150">
    <property type="entry name" value="Vaccinia Virus protein VP39"/>
    <property type="match status" value="1"/>
</dbReference>
<dbReference type="InterPro" id="IPR041698">
    <property type="entry name" value="Methyltransf_25"/>
</dbReference>
<dbReference type="EC" id="2.1.-.-" evidence="5"/>
<dbReference type="PANTHER" id="PTHR43464:SF19">
    <property type="entry name" value="UBIQUINONE BIOSYNTHESIS O-METHYLTRANSFERASE, MITOCHONDRIAL"/>
    <property type="match status" value="1"/>
</dbReference>
<sequence length="263" mass="28132">MIDNEETYGTRWAATYDTMIAETMGDAPAHEAADALATLARATGAAEPTVLELGVGTGRVAVPLAERGIRVHGVDLEPAMLEILADKAQHVGDRLTHAVGDMTVAADLVAPDGTAAYDLVYCVFNTLGSLADGAAQRACLAAAATVLADHGRLVVEAPVPRLDTFSRAGRRTAHLGRRGDGVWLETARHDPVEQVISLESIILSEKDGVRIQPVHYRYTWPTELDLMAELGGLRRISRHGGWADEPFTAATVSYVAQYARPRG</sequence>
<reference evidence="5 6" key="1">
    <citation type="submission" date="2024-06" db="EMBL/GenBank/DDBJ databases">
        <title>The Natural Products Discovery Center: Release of the First 8490 Sequenced Strains for Exploring Actinobacteria Biosynthetic Diversity.</title>
        <authorList>
            <person name="Kalkreuter E."/>
            <person name="Kautsar S.A."/>
            <person name="Yang D."/>
            <person name="Bader C.D."/>
            <person name="Teijaro C.N."/>
            <person name="Fluegel L."/>
            <person name="Davis C.M."/>
            <person name="Simpson J.R."/>
            <person name="Lauterbach L."/>
            <person name="Steele A.D."/>
            <person name="Gui C."/>
            <person name="Meng S."/>
            <person name="Li G."/>
            <person name="Viehrig K."/>
            <person name="Ye F."/>
            <person name="Su P."/>
            <person name="Kiefer A.F."/>
            <person name="Nichols A."/>
            <person name="Cepeda A.J."/>
            <person name="Yan W."/>
            <person name="Fan B."/>
            <person name="Jiang Y."/>
            <person name="Adhikari A."/>
            <person name="Zheng C.-J."/>
            <person name="Schuster L."/>
            <person name="Cowan T.M."/>
            <person name="Smanski M.J."/>
            <person name="Chevrette M.G."/>
            <person name="De Carvalho L.P.S."/>
            <person name="Shen B."/>
        </authorList>
    </citation>
    <scope>NUCLEOTIDE SEQUENCE [LARGE SCALE GENOMIC DNA]</scope>
    <source>
        <strain evidence="5 6">NPDC033039</strain>
    </source>
</reference>
<dbReference type="SUPFAM" id="SSF53335">
    <property type="entry name" value="S-adenosyl-L-methionine-dependent methyltransferases"/>
    <property type="match status" value="1"/>
</dbReference>
<protein>
    <submittedName>
        <fullName evidence="5">Class I SAM-dependent methyltransferase</fullName>
        <ecNumber evidence="5">2.1.-.-</ecNumber>
    </submittedName>
</protein>
<evidence type="ECO:0000256" key="2">
    <source>
        <dbReference type="ARBA" id="ARBA00022679"/>
    </source>
</evidence>